<dbReference type="PRINTS" id="PR01590">
    <property type="entry name" value="HTHFIS"/>
</dbReference>
<dbReference type="InterPro" id="IPR058031">
    <property type="entry name" value="AAA_lid_NorR"/>
</dbReference>
<dbReference type="AlphaFoldDB" id="A0A2U1CFT3"/>
<keyword evidence="2" id="KW-0067">ATP-binding</keyword>
<feature type="region of interest" description="Disordered" evidence="6">
    <location>
        <begin position="401"/>
        <end position="434"/>
    </location>
</feature>
<dbReference type="InterPro" id="IPR009057">
    <property type="entry name" value="Homeodomain-like_sf"/>
</dbReference>
<dbReference type="InterPro" id="IPR000014">
    <property type="entry name" value="PAS"/>
</dbReference>
<evidence type="ECO:0000256" key="3">
    <source>
        <dbReference type="ARBA" id="ARBA00023015"/>
    </source>
</evidence>
<dbReference type="SUPFAM" id="SSF46689">
    <property type="entry name" value="Homeodomain-like"/>
    <property type="match status" value="1"/>
</dbReference>
<keyword evidence="1" id="KW-0547">Nucleotide-binding</keyword>
<dbReference type="Gene3D" id="3.30.450.20">
    <property type="entry name" value="PAS domain"/>
    <property type="match status" value="1"/>
</dbReference>
<dbReference type="Gene3D" id="1.10.10.60">
    <property type="entry name" value="Homeodomain-like"/>
    <property type="match status" value="1"/>
</dbReference>
<dbReference type="CDD" id="cd00009">
    <property type="entry name" value="AAA"/>
    <property type="match status" value="1"/>
</dbReference>
<keyword evidence="3" id="KW-0805">Transcription regulation</keyword>
<dbReference type="SMART" id="SM00382">
    <property type="entry name" value="AAA"/>
    <property type="match status" value="1"/>
</dbReference>
<dbReference type="GO" id="GO:0005524">
    <property type="term" value="F:ATP binding"/>
    <property type="evidence" value="ECO:0007669"/>
    <property type="project" value="UniProtKB-KW"/>
</dbReference>
<dbReference type="InterPro" id="IPR025943">
    <property type="entry name" value="Sigma_54_int_dom_ATP-bd_2"/>
</dbReference>
<dbReference type="GeneID" id="93227986"/>
<dbReference type="Pfam" id="PF25601">
    <property type="entry name" value="AAA_lid_14"/>
    <property type="match status" value="1"/>
</dbReference>
<dbReference type="InterPro" id="IPR002197">
    <property type="entry name" value="HTH_Fis"/>
</dbReference>
<dbReference type="Gene3D" id="3.40.50.300">
    <property type="entry name" value="P-loop containing nucleotide triphosphate hydrolases"/>
    <property type="match status" value="1"/>
</dbReference>
<dbReference type="Pfam" id="PF00158">
    <property type="entry name" value="Sigma54_activat"/>
    <property type="match status" value="1"/>
</dbReference>
<dbReference type="PANTHER" id="PTHR32071">
    <property type="entry name" value="TRANSCRIPTIONAL REGULATORY PROTEIN"/>
    <property type="match status" value="1"/>
</dbReference>
<evidence type="ECO:0000256" key="6">
    <source>
        <dbReference type="SAM" id="MobiDB-lite"/>
    </source>
</evidence>
<dbReference type="PROSITE" id="PS00675">
    <property type="entry name" value="SIGMA54_INTERACT_1"/>
    <property type="match status" value="1"/>
</dbReference>
<dbReference type="SUPFAM" id="SSF52540">
    <property type="entry name" value="P-loop containing nucleoside triphosphate hydrolases"/>
    <property type="match status" value="1"/>
</dbReference>
<protein>
    <submittedName>
        <fullName evidence="8">PAS domain S-box-containing protein</fullName>
    </submittedName>
</protein>
<accession>A0A2U1CFT3</accession>
<dbReference type="InterPro" id="IPR027417">
    <property type="entry name" value="P-loop_NTPase"/>
</dbReference>
<dbReference type="PROSITE" id="PS00688">
    <property type="entry name" value="SIGMA54_INTERACT_3"/>
    <property type="match status" value="1"/>
</dbReference>
<comment type="caution">
    <text evidence="8">The sequence shown here is derived from an EMBL/GenBank/DDBJ whole genome shotgun (WGS) entry which is preliminary data.</text>
</comment>
<dbReference type="Proteomes" id="UP000245778">
    <property type="component" value="Unassembled WGS sequence"/>
</dbReference>
<dbReference type="PROSITE" id="PS50045">
    <property type="entry name" value="SIGMA54_INTERACT_4"/>
    <property type="match status" value="1"/>
</dbReference>
<dbReference type="InterPro" id="IPR025662">
    <property type="entry name" value="Sigma_54_int_dom_ATP-bd_1"/>
</dbReference>
<dbReference type="InterPro" id="IPR025944">
    <property type="entry name" value="Sigma_54_int_dom_CS"/>
</dbReference>
<evidence type="ECO:0000256" key="1">
    <source>
        <dbReference type="ARBA" id="ARBA00022741"/>
    </source>
</evidence>
<name>A0A2U1CFT3_9FIRM</name>
<evidence type="ECO:0000313" key="9">
    <source>
        <dbReference type="Proteomes" id="UP000245778"/>
    </source>
</evidence>
<dbReference type="SUPFAM" id="SSF55785">
    <property type="entry name" value="PYP-like sensor domain (PAS domain)"/>
    <property type="match status" value="1"/>
</dbReference>
<dbReference type="RefSeq" id="WP_116721503.1">
    <property type="nucleotide sequence ID" value="NZ_CP011524.1"/>
</dbReference>
<dbReference type="InterPro" id="IPR002078">
    <property type="entry name" value="Sigma_54_int"/>
</dbReference>
<proteinExistence type="predicted"/>
<dbReference type="GO" id="GO:0006355">
    <property type="term" value="P:regulation of DNA-templated transcription"/>
    <property type="evidence" value="ECO:0007669"/>
    <property type="project" value="InterPro"/>
</dbReference>
<dbReference type="InterPro" id="IPR003593">
    <property type="entry name" value="AAA+_ATPase"/>
</dbReference>
<gene>
    <name evidence="8" type="ORF">C7373_101280</name>
</gene>
<evidence type="ECO:0000256" key="2">
    <source>
        <dbReference type="ARBA" id="ARBA00022840"/>
    </source>
</evidence>
<sequence length="477" mass="53187">MEFFRLGAEEKARFYQKILLEVGRLAPIMLIDADGNFIFASDAFLTDMGLEAEDLRHKSAYDLVAEKYYDRSPSLKALAEGKDCGELSESKDGFPVYTETKLLRNEQGEVEYALCHSLKPASIDHEVELLRHQVAYYRGEVAELKNRLRSGPQTIYQSEAMRRSIVTADRVAKADTAVMLTGESGVGKDLMARHIHERSARSGKPFVPVCIPMMSPSLLESELFGYVEGAFTGSMRKGKTGLFEAANGGTVFLDEVGDIPLELQVKLLRVLENQEIIRVGGTEPTHLDIRIISATNRDIPSMVEQGLFREDLYYRLEVIQLRIPPLRERTGDVPLLADFFLHKLNQKYHSHKCLAPGALSLMERYDWPGNVRQLRNVVEQSVVLSDGDFIREQDISRLIRGVPGRPPVSPSGAAAGSSTHPVPVPEAASAPDVVSEASRIERQQIVDALVRAHGNKKKAAELLGISRSKLYRRLNTF</sequence>
<dbReference type="PANTHER" id="PTHR32071:SF81">
    <property type="entry name" value="PROPIONATE CATABOLISM OPERON REGULATORY PROTEIN"/>
    <property type="match status" value="1"/>
</dbReference>
<dbReference type="OrthoDB" id="9803970at2"/>
<dbReference type="Pfam" id="PF00989">
    <property type="entry name" value="PAS"/>
    <property type="match status" value="1"/>
</dbReference>
<dbReference type="FunFam" id="3.40.50.300:FF:000006">
    <property type="entry name" value="DNA-binding transcriptional regulator NtrC"/>
    <property type="match status" value="1"/>
</dbReference>
<feature type="domain" description="Sigma-54 factor interaction" evidence="7">
    <location>
        <begin position="154"/>
        <end position="383"/>
    </location>
</feature>
<dbReference type="Pfam" id="PF02954">
    <property type="entry name" value="HTH_8"/>
    <property type="match status" value="1"/>
</dbReference>
<keyword evidence="5" id="KW-0804">Transcription</keyword>
<dbReference type="CDD" id="cd00130">
    <property type="entry name" value="PAS"/>
    <property type="match status" value="1"/>
</dbReference>
<evidence type="ECO:0000259" key="7">
    <source>
        <dbReference type="PROSITE" id="PS50045"/>
    </source>
</evidence>
<dbReference type="PROSITE" id="PS00676">
    <property type="entry name" value="SIGMA54_INTERACT_2"/>
    <property type="match status" value="1"/>
</dbReference>
<reference evidence="8 9" key="1">
    <citation type="submission" date="2018-04" db="EMBL/GenBank/DDBJ databases">
        <title>Genomic Encyclopedia of Type Strains, Phase IV (KMG-IV): sequencing the most valuable type-strain genomes for metagenomic binning, comparative biology and taxonomic classification.</title>
        <authorList>
            <person name="Goeker M."/>
        </authorList>
    </citation>
    <scope>NUCLEOTIDE SEQUENCE [LARGE SCALE GENOMIC DNA]</scope>
    <source>
        <strain evidence="8 9">DSM 26588</strain>
    </source>
</reference>
<organism evidence="8 9">
    <name type="scientific">Intestinimonas butyriciproducens</name>
    <dbReference type="NCBI Taxonomy" id="1297617"/>
    <lineage>
        <taxon>Bacteria</taxon>
        <taxon>Bacillati</taxon>
        <taxon>Bacillota</taxon>
        <taxon>Clostridia</taxon>
        <taxon>Eubacteriales</taxon>
        <taxon>Intestinimonas</taxon>
    </lineage>
</organism>
<evidence type="ECO:0000256" key="4">
    <source>
        <dbReference type="ARBA" id="ARBA00023125"/>
    </source>
</evidence>
<dbReference type="InterPro" id="IPR013767">
    <property type="entry name" value="PAS_fold"/>
</dbReference>
<dbReference type="GO" id="GO:0043565">
    <property type="term" value="F:sequence-specific DNA binding"/>
    <property type="evidence" value="ECO:0007669"/>
    <property type="project" value="InterPro"/>
</dbReference>
<keyword evidence="4" id="KW-0238">DNA-binding</keyword>
<dbReference type="Gene3D" id="1.10.8.60">
    <property type="match status" value="1"/>
</dbReference>
<dbReference type="InterPro" id="IPR035965">
    <property type="entry name" value="PAS-like_dom_sf"/>
</dbReference>
<dbReference type="NCBIfam" id="TIGR00229">
    <property type="entry name" value="sensory_box"/>
    <property type="match status" value="1"/>
</dbReference>
<evidence type="ECO:0000256" key="5">
    <source>
        <dbReference type="ARBA" id="ARBA00023163"/>
    </source>
</evidence>
<evidence type="ECO:0000313" key="8">
    <source>
        <dbReference type="EMBL" id="PVY59766.1"/>
    </source>
</evidence>
<dbReference type="EMBL" id="QEKK01000001">
    <property type="protein sequence ID" value="PVY59766.1"/>
    <property type="molecule type" value="Genomic_DNA"/>
</dbReference>